<dbReference type="EMBL" id="JAWXVH010000006">
    <property type="protein sequence ID" value="MDX6186640.1"/>
    <property type="molecule type" value="Genomic_DNA"/>
</dbReference>
<proteinExistence type="predicted"/>
<dbReference type="AlphaFoldDB" id="A0AAJ2W1U4"/>
<evidence type="ECO:0000313" key="3">
    <source>
        <dbReference type="Proteomes" id="UP001270053"/>
    </source>
</evidence>
<keyword evidence="4" id="KW-1185">Reference proteome</keyword>
<reference evidence="2 4" key="1">
    <citation type="submission" date="2023-11" db="EMBL/GenBank/DDBJ databases">
        <title>Unpublished Manusciprt.</title>
        <authorList>
            <person name="Saticioglu I.B."/>
            <person name="Ay H."/>
            <person name="Ajmi N."/>
            <person name="Altun S."/>
            <person name="Duman M."/>
        </authorList>
    </citation>
    <scope>NUCLEOTIDE SEQUENCE</scope>
    <source>
        <strain evidence="1 4">Fl-33</strain>
        <strain evidence="2">Fl-77</strain>
    </source>
</reference>
<dbReference type="Pfam" id="PF13585">
    <property type="entry name" value="CHU_C"/>
    <property type="match status" value="1"/>
</dbReference>
<evidence type="ECO:0000313" key="2">
    <source>
        <dbReference type="EMBL" id="MDX6186640.1"/>
    </source>
</evidence>
<gene>
    <name evidence="1" type="ORF">SGQ18_14415</name>
    <name evidence="2" type="ORF">SGQ44_12790</name>
</gene>
<evidence type="ECO:0000313" key="1">
    <source>
        <dbReference type="EMBL" id="MDX6183356.1"/>
    </source>
</evidence>
<comment type="caution">
    <text evidence="2">The sequence shown here is derived from an EMBL/GenBank/DDBJ whole genome shotgun (WGS) entry which is preliminary data.</text>
</comment>
<dbReference type="Gene3D" id="2.60.40.10">
    <property type="entry name" value="Immunoglobulins"/>
    <property type="match status" value="1"/>
</dbReference>
<accession>A0AAJ2W1U4</accession>
<dbReference type="NCBIfam" id="NF038133">
    <property type="entry name" value="choice_anch_L"/>
    <property type="match status" value="1"/>
</dbReference>
<sequence length="758" mass="83595">MIGQQVISIDDTKTPEQLINTILVNNTCVSVSNINGFGDTFTPGQKSFAYFNKDASNFPFSEGVVLATSPSHDAIGPFRTNRGGGNPNWQGDSDLNQALGINSVNATVLEFDFIPLTDFLSFNYIFASNEYQSFFPCQYSDGFAFLMKEADDPTAVYKNLAVLPNQTAIVSSTNVRPKIEPGFSLNGNVPYQGCPEQNQEYFNGINTAASPINYAGQTVVMNAQSPVISGKKYHIKLVIADDSEEYYDSAVFIEAGSFKSKIDFGPDRTISNNSPICFGETTTLNTNLSATYTYRWYKNNILIPAATNPYYSPTDSGTYKAEVVLTPSTCTLIGEIKIDFASQISVSNATMIQCGANNNDEAVFNLSKLDNIIKNNTTDITNAGYYETLVDAQAKTNTIISPENYTSRDKIIFARIENKYGCYTTAEITLRIVNNTIPNQNPFQTCDRDLVQDGLYQFDLNAEISPNITGVPAGLRFVYYLNTSDALAEKNPLPNIFKNTTPNSQIIYARAINGSDCYGIIPIQLEINNFNPPNFGDETIHLCKGDSVDLTIASGFASYRWDTGGNNTNTITATTAGDYIVTVTDINGCEKAKKFAVDLSEPATLTNTQVKEFSGNDNSVLLEFTGSGDYEFSLDGITFQNEPLFTSVLPGIYNAVAREKKGCGMSNTLLIYVVDYPRFFTPNGDGFNDIWQIKNASYLPDFEISIFDRYGKLVKQMNQQSSGWSGLFNNQQLPADDYWFTLLFADGKNVKGHFSLKR</sequence>
<organism evidence="2 3">
    <name type="scientific">Flavobacterium flavipigmentatum</name>
    <dbReference type="NCBI Taxonomy" id="2893884"/>
    <lineage>
        <taxon>Bacteria</taxon>
        <taxon>Pseudomonadati</taxon>
        <taxon>Bacteroidota</taxon>
        <taxon>Flavobacteriia</taxon>
        <taxon>Flavobacteriales</taxon>
        <taxon>Flavobacteriaceae</taxon>
        <taxon>Flavobacterium</taxon>
    </lineage>
</organism>
<dbReference type="EMBL" id="JAWXVG010000007">
    <property type="protein sequence ID" value="MDX6183356.1"/>
    <property type="molecule type" value="Genomic_DNA"/>
</dbReference>
<dbReference type="InterPro" id="IPR013783">
    <property type="entry name" value="Ig-like_fold"/>
</dbReference>
<name>A0AAJ2W1U4_9FLAO</name>
<dbReference type="NCBIfam" id="TIGR04131">
    <property type="entry name" value="Bac_Flav_CTERM"/>
    <property type="match status" value="1"/>
</dbReference>
<dbReference type="RefSeq" id="WP_229974677.1">
    <property type="nucleotide sequence ID" value="NZ_CP087133.1"/>
</dbReference>
<evidence type="ECO:0000313" key="4">
    <source>
        <dbReference type="Proteomes" id="UP001278738"/>
    </source>
</evidence>
<dbReference type="InterPro" id="IPR026341">
    <property type="entry name" value="T9SS_type_B"/>
</dbReference>
<protein>
    <submittedName>
        <fullName evidence="2">Choice-of-anchor L domain-containing protein</fullName>
    </submittedName>
</protein>
<dbReference type="Proteomes" id="UP001278738">
    <property type="component" value="Unassembled WGS sequence"/>
</dbReference>
<dbReference type="Proteomes" id="UP001270053">
    <property type="component" value="Unassembled WGS sequence"/>
</dbReference>
<dbReference type="InterPro" id="IPR049804">
    <property type="entry name" value="Choice_anch_L"/>
</dbReference>